<reference evidence="1" key="1">
    <citation type="journal article" date="2023" name="G3 (Bethesda)">
        <title>Whole genome assemblies of Zophobas morio and Tenebrio molitor.</title>
        <authorList>
            <person name="Kaur S."/>
            <person name="Stinson S.A."/>
            <person name="diCenzo G.C."/>
        </authorList>
    </citation>
    <scope>NUCLEOTIDE SEQUENCE</scope>
    <source>
        <strain evidence="1">QUZm001</strain>
    </source>
</reference>
<dbReference type="AlphaFoldDB" id="A0AA38HUY3"/>
<dbReference type="InterPro" id="IPR004245">
    <property type="entry name" value="DUF229"/>
</dbReference>
<evidence type="ECO:0008006" key="3">
    <source>
        <dbReference type="Google" id="ProtNLM"/>
    </source>
</evidence>
<keyword evidence="2" id="KW-1185">Reference proteome</keyword>
<dbReference type="PANTHER" id="PTHR10974">
    <property type="entry name" value="FI08016P-RELATED"/>
    <property type="match status" value="1"/>
</dbReference>
<dbReference type="InterPro" id="IPR017850">
    <property type="entry name" value="Alkaline_phosphatase_core_sf"/>
</dbReference>
<organism evidence="1 2">
    <name type="scientific">Zophobas morio</name>
    <dbReference type="NCBI Taxonomy" id="2755281"/>
    <lineage>
        <taxon>Eukaryota</taxon>
        <taxon>Metazoa</taxon>
        <taxon>Ecdysozoa</taxon>
        <taxon>Arthropoda</taxon>
        <taxon>Hexapoda</taxon>
        <taxon>Insecta</taxon>
        <taxon>Pterygota</taxon>
        <taxon>Neoptera</taxon>
        <taxon>Endopterygota</taxon>
        <taxon>Coleoptera</taxon>
        <taxon>Polyphaga</taxon>
        <taxon>Cucujiformia</taxon>
        <taxon>Tenebrionidae</taxon>
        <taxon>Zophobas</taxon>
    </lineage>
</organism>
<dbReference type="Proteomes" id="UP001168821">
    <property type="component" value="Unassembled WGS sequence"/>
</dbReference>
<evidence type="ECO:0000313" key="2">
    <source>
        <dbReference type="Proteomes" id="UP001168821"/>
    </source>
</evidence>
<sequence>MKLHYGSNFTCCYSYVTRNGSEDEPDVGIEISSCEPFNNDVLLTHDIVKVRCIKKTGKTSKMVYENVHNPIILKESVKDKMETTKSSTPLSVLIVVIDSMSRLNFIRSMKQTYTYLRQNKFVEMKGYTKINDNTLPNFMALLTGFDSSTTETICKPQTVGGLDECPMIWYDYGKAGYITAYAEDMTDITTFNYLSKGFVNPPTDYYFKPYMEATETLTIRHLNEMPYCTGPESQGERILNLAKDFVTTFKNVPTFGIFWMNSFSHQSVNAPRGMDNKVKNFFVNLKKKGVFNESIVIMLSDHGVRFGKIRTSNSGWYEERMPINMISVPGTFQEKFPLEYWNLVENSNKLTSTYDLFLTLEHILVLSGKTNKSREISSCPNCSSLFSSIPKDRTCMDAGIPPEWCTCMGHFRNIKKDHPYVKNATDLALDMIRVTSAQDPFAEFRPKLGQVLTASTSESTLLNKTEKTLFVTFHTKPKSVIFLVTVIFNDFVTSNSSVYVSRIDNGRLRDTMFEQ</sequence>
<dbReference type="PANTHER" id="PTHR10974:SF9">
    <property type="entry name" value="DUF229 DOMAIN CONTAINING PROTEIN-RELATED"/>
    <property type="match status" value="1"/>
</dbReference>
<dbReference type="SUPFAM" id="SSF53649">
    <property type="entry name" value="Alkaline phosphatase-like"/>
    <property type="match status" value="1"/>
</dbReference>
<dbReference type="Gene3D" id="3.40.720.10">
    <property type="entry name" value="Alkaline Phosphatase, subunit A"/>
    <property type="match status" value="1"/>
</dbReference>
<proteinExistence type="predicted"/>
<name>A0AA38HUY3_9CUCU</name>
<dbReference type="Pfam" id="PF02995">
    <property type="entry name" value="DUF229"/>
    <property type="match status" value="1"/>
</dbReference>
<dbReference type="FunFam" id="3.40.720.10:FF:000017">
    <property type="entry name" value="Predicted protein"/>
    <property type="match status" value="1"/>
</dbReference>
<dbReference type="CDD" id="cd16021">
    <property type="entry name" value="ALP_like"/>
    <property type="match status" value="1"/>
</dbReference>
<accession>A0AA38HUY3</accession>
<protein>
    <recommendedName>
        <fullName evidence="3">DUF229 domain containing protein</fullName>
    </recommendedName>
</protein>
<evidence type="ECO:0000313" key="1">
    <source>
        <dbReference type="EMBL" id="KAJ3643502.1"/>
    </source>
</evidence>
<comment type="caution">
    <text evidence="1">The sequence shown here is derived from an EMBL/GenBank/DDBJ whole genome shotgun (WGS) entry which is preliminary data.</text>
</comment>
<gene>
    <name evidence="1" type="ORF">Zmor_026209</name>
</gene>
<dbReference type="GO" id="GO:0005615">
    <property type="term" value="C:extracellular space"/>
    <property type="evidence" value="ECO:0007669"/>
    <property type="project" value="TreeGrafter"/>
</dbReference>
<dbReference type="EMBL" id="JALNTZ010000008">
    <property type="protein sequence ID" value="KAJ3643502.1"/>
    <property type="molecule type" value="Genomic_DNA"/>
</dbReference>